<gene>
    <name evidence="1" type="ORF">EVAR_14576_1</name>
</gene>
<sequence length="150" mass="16881">MSLVIIWSSIHSDSSHSVNTANWLAKPLQSLRAAQRVKTLISRRRSITNLATVDSGCYLTFRRTPRKLEAAKRRRPAPYWRRTALVSSQHRKLKAKVSSKAHKNWCGRSVASKNDPNFIDTNCRESGGVCQTQRLVCVLCVCVTSRGSKL</sequence>
<evidence type="ECO:0000313" key="1">
    <source>
        <dbReference type="EMBL" id="GBP30059.1"/>
    </source>
</evidence>
<reference evidence="1 2" key="1">
    <citation type="journal article" date="2019" name="Commun. Biol.">
        <title>The bagworm genome reveals a unique fibroin gene that provides high tensile strength.</title>
        <authorList>
            <person name="Kono N."/>
            <person name="Nakamura H."/>
            <person name="Ohtoshi R."/>
            <person name="Tomita M."/>
            <person name="Numata K."/>
            <person name="Arakawa K."/>
        </authorList>
    </citation>
    <scope>NUCLEOTIDE SEQUENCE [LARGE SCALE GENOMIC DNA]</scope>
</reference>
<protein>
    <submittedName>
        <fullName evidence="1">Uncharacterized protein</fullName>
    </submittedName>
</protein>
<dbReference type="Proteomes" id="UP000299102">
    <property type="component" value="Unassembled WGS sequence"/>
</dbReference>
<dbReference type="EMBL" id="BGZK01000228">
    <property type="protein sequence ID" value="GBP30059.1"/>
    <property type="molecule type" value="Genomic_DNA"/>
</dbReference>
<name>A0A4C1UUT4_EUMVA</name>
<proteinExistence type="predicted"/>
<accession>A0A4C1UUT4</accession>
<organism evidence="1 2">
    <name type="scientific">Eumeta variegata</name>
    <name type="common">Bagworm moth</name>
    <name type="synonym">Eumeta japonica</name>
    <dbReference type="NCBI Taxonomy" id="151549"/>
    <lineage>
        <taxon>Eukaryota</taxon>
        <taxon>Metazoa</taxon>
        <taxon>Ecdysozoa</taxon>
        <taxon>Arthropoda</taxon>
        <taxon>Hexapoda</taxon>
        <taxon>Insecta</taxon>
        <taxon>Pterygota</taxon>
        <taxon>Neoptera</taxon>
        <taxon>Endopterygota</taxon>
        <taxon>Lepidoptera</taxon>
        <taxon>Glossata</taxon>
        <taxon>Ditrysia</taxon>
        <taxon>Tineoidea</taxon>
        <taxon>Psychidae</taxon>
        <taxon>Oiketicinae</taxon>
        <taxon>Eumeta</taxon>
    </lineage>
</organism>
<comment type="caution">
    <text evidence="1">The sequence shown here is derived from an EMBL/GenBank/DDBJ whole genome shotgun (WGS) entry which is preliminary data.</text>
</comment>
<keyword evidence="2" id="KW-1185">Reference proteome</keyword>
<evidence type="ECO:0000313" key="2">
    <source>
        <dbReference type="Proteomes" id="UP000299102"/>
    </source>
</evidence>
<dbReference type="AlphaFoldDB" id="A0A4C1UUT4"/>